<feature type="signal peptide" evidence="2">
    <location>
        <begin position="1"/>
        <end position="34"/>
    </location>
</feature>
<keyword evidence="2" id="KW-0732">Signal</keyword>
<feature type="region of interest" description="Disordered" evidence="1">
    <location>
        <begin position="96"/>
        <end position="142"/>
    </location>
</feature>
<dbReference type="EMBL" id="GIFC01011090">
    <property type="protein sequence ID" value="MXU93173.1"/>
    <property type="molecule type" value="Transcribed_RNA"/>
</dbReference>
<evidence type="ECO:0000313" key="3">
    <source>
        <dbReference type="EMBL" id="MXU93173.1"/>
    </source>
</evidence>
<reference evidence="3" key="1">
    <citation type="submission" date="2019-12" db="EMBL/GenBank/DDBJ databases">
        <title>An insight into the sialome of adult female Ixodes ricinus ticks feeding for 6 days.</title>
        <authorList>
            <person name="Perner J."/>
            <person name="Ribeiro J.M.C."/>
        </authorList>
    </citation>
    <scope>NUCLEOTIDE SEQUENCE</scope>
    <source>
        <strain evidence="3">Semi-engorged</strain>
        <tissue evidence="3">Salivary glands</tissue>
    </source>
</reference>
<feature type="chain" id="PRO_5025333884" evidence="2">
    <location>
        <begin position="35"/>
        <end position="142"/>
    </location>
</feature>
<dbReference type="AlphaFoldDB" id="A0A6B0UTS5"/>
<name>A0A6B0UTS5_IXORI</name>
<evidence type="ECO:0000256" key="1">
    <source>
        <dbReference type="SAM" id="MobiDB-lite"/>
    </source>
</evidence>
<feature type="compositionally biased region" description="Polar residues" evidence="1">
    <location>
        <begin position="112"/>
        <end position="121"/>
    </location>
</feature>
<evidence type="ECO:0000256" key="2">
    <source>
        <dbReference type="SAM" id="SignalP"/>
    </source>
</evidence>
<proteinExistence type="predicted"/>
<protein>
    <submittedName>
        <fullName evidence="3">Putative secreted protein</fullName>
    </submittedName>
</protein>
<sequence>MAWNGPSAGGRTVTGHWLMTGLSLAIGQWPSAIGQALADEWPPLGHWPKDHRQPLAHASTFRAAKVITSSQCSSAKRKQVPYRGDRRICGDQSTWLARKRQDKKDTEGNRLLSEQAQQSSALPRRAAWAAPTSFPSTSPHDP</sequence>
<accession>A0A6B0UTS5</accession>
<feature type="compositionally biased region" description="Polar residues" evidence="1">
    <location>
        <begin position="133"/>
        <end position="142"/>
    </location>
</feature>
<organism evidence="3">
    <name type="scientific">Ixodes ricinus</name>
    <name type="common">Common tick</name>
    <name type="synonym">Acarus ricinus</name>
    <dbReference type="NCBI Taxonomy" id="34613"/>
    <lineage>
        <taxon>Eukaryota</taxon>
        <taxon>Metazoa</taxon>
        <taxon>Ecdysozoa</taxon>
        <taxon>Arthropoda</taxon>
        <taxon>Chelicerata</taxon>
        <taxon>Arachnida</taxon>
        <taxon>Acari</taxon>
        <taxon>Parasitiformes</taxon>
        <taxon>Ixodida</taxon>
        <taxon>Ixodoidea</taxon>
        <taxon>Ixodidae</taxon>
        <taxon>Ixodinae</taxon>
        <taxon>Ixodes</taxon>
    </lineage>
</organism>